<keyword evidence="1" id="KW-0812">Transmembrane</keyword>
<name>A0A645BC04_9ZZZZ</name>
<feature type="transmembrane region" description="Helical" evidence="1">
    <location>
        <begin position="64"/>
        <end position="83"/>
    </location>
</feature>
<evidence type="ECO:0000313" key="2">
    <source>
        <dbReference type="EMBL" id="MPM62626.1"/>
    </source>
</evidence>
<comment type="caution">
    <text evidence="2">The sequence shown here is derived from an EMBL/GenBank/DDBJ whole genome shotgun (WGS) entry which is preliminary data.</text>
</comment>
<sequence length="85" mass="9171">MSTQELLQSLMNDPEVKELLTRLNAGENINNVLNNNEIQSSYPTGNIGCCPIPQPKPRKCDNGLGIILLLLLLFCGCGGGGFFCC</sequence>
<reference evidence="2" key="1">
    <citation type="submission" date="2019-08" db="EMBL/GenBank/DDBJ databases">
        <authorList>
            <person name="Kucharzyk K."/>
            <person name="Murdoch R.W."/>
            <person name="Higgins S."/>
            <person name="Loffler F."/>
        </authorList>
    </citation>
    <scope>NUCLEOTIDE SEQUENCE</scope>
</reference>
<accession>A0A645BC04</accession>
<dbReference type="EMBL" id="VSSQ01018964">
    <property type="protein sequence ID" value="MPM62626.1"/>
    <property type="molecule type" value="Genomic_DNA"/>
</dbReference>
<gene>
    <name evidence="2" type="ORF">SDC9_109503</name>
</gene>
<keyword evidence="1" id="KW-1133">Transmembrane helix</keyword>
<organism evidence="2">
    <name type="scientific">bioreactor metagenome</name>
    <dbReference type="NCBI Taxonomy" id="1076179"/>
    <lineage>
        <taxon>unclassified sequences</taxon>
        <taxon>metagenomes</taxon>
        <taxon>ecological metagenomes</taxon>
    </lineage>
</organism>
<keyword evidence="1" id="KW-0472">Membrane</keyword>
<evidence type="ECO:0000256" key="1">
    <source>
        <dbReference type="SAM" id="Phobius"/>
    </source>
</evidence>
<dbReference type="AlphaFoldDB" id="A0A645BC04"/>
<proteinExistence type="predicted"/>
<protein>
    <submittedName>
        <fullName evidence="2">Uncharacterized protein</fullName>
    </submittedName>
</protein>